<dbReference type="PROSITE" id="PS51331">
    <property type="entry name" value="THYX"/>
    <property type="match status" value="2"/>
</dbReference>
<geneLocation type="plasmid" evidence="1 2">
    <name>unnamed1</name>
</geneLocation>
<organism evidence="1 2">
    <name type="scientific">Paenibacillus urinalis</name>
    <dbReference type="NCBI Taxonomy" id="521520"/>
    <lineage>
        <taxon>Bacteria</taxon>
        <taxon>Bacillati</taxon>
        <taxon>Bacillota</taxon>
        <taxon>Bacilli</taxon>
        <taxon>Bacillales</taxon>
        <taxon>Paenibacillaceae</taxon>
        <taxon>Paenibacillus</taxon>
    </lineage>
</organism>
<dbReference type="Proteomes" id="UP001221519">
    <property type="component" value="Plasmid unnamed1"/>
</dbReference>
<keyword evidence="1" id="KW-0614">Plasmid</keyword>
<gene>
    <name evidence="1" type="ORF">PUW25_25815</name>
</gene>
<protein>
    <submittedName>
        <fullName evidence="1">FAD-dependent thymidylate synthase</fullName>
        <ecNumber evidence="1">2.1.1.148</ecNumber>
    </submittedName>
</protein>
<keyword evidence="1" id="KW-0489">Methyltransferase</keyword>
<sequence length="528" mass="60527">MTEQKRTRRTTKSQPVAKEQNLDLTALPDITPFVTNPDGNVYAVTNLTEEFIAVLFAWVSRSPKSFKEHLLKAIQDGLINASDYQGKDSFEKLSKKAQDFHEKWTVSYGHSSVAEHANAHVGIEKVSRLASAELELSNTFYSITEYSQRYQKPQRGDWHNPVPKSMPNPNGITRDMVPNPLWQEFEDFMNECYDVFEQLIDGVYKHLKEADDKLFHPSSGTANIKRDNEIMKLAFEDARYALPLAMHTQLGMTANGRTWRDGIATLYSSSYPEVIKLAGDLKTEITKVLPTLLKHAVPSQYKVNSKQRIKHRFADQPSATKVSNLATLIKGPSPKKAIETIIAEAIVQENGIPYEEAMRRAENISNPTEIIKEMLFEIGKHDTPPESFRGIDFSFELLVSEANWHQLLRHNRKTDFIYNQPSPYNGVTIPPRIAEAGLQGLLFDLAEKAETLYEKLLGTVGHEYTAPYIVLNTHRRRIVAHFDLWEAYHLINLRTSEEAQWDIRETFEEVYRQLHLLYPDLIDQAKRR</sequence>
<dbReference type="GO" id="GO:0032259">
    <property type="term" value="P:methylation"/>
    <property type="evidence" value="ECO:0007669"/>
    <property type="project" value="UniProtKB-KW"/>
</dbReference>
<dbReference type="PANTHER" id="PTHR34934:SF1">
    <property type="entry name" value="FLAVIN-DEPENDENT THYMIDYLATE SYNTHASE"/>
    <property type="match status" value="1"/>
</dbReference>
<reference evidence="1 2" key="1">
    <citation type="submission" date="2023-02" db="EMBL/GenBank/DDBJ databases">
        <title>Pathogen: clinical or host-associated sample.</title>
        <authorList>
            <person name="Hergert J."/>
            <person name="Casey R."/>
            <person name="Wagner J."/>
            <person name="Young E.L."/>
            <person name="Oakeson K.F."/>
        </authorList>
    </citation>
    <scope>NUCLEOTIDE SEQUENCE [LARGE SCALE GENOMIC DNA]</scope>
    <source>
        <strain evidence="1 2">2022CK-00829</strain>
        <plasmid evidence="1 2">unnamed1</plasmid>
    </source>
</reference>
<name>A0ABY7XHP6_9BACL</name>
<dbReference type="RefSeq" id="WP_274338778.1">
    <property type="nucleotide sequence ID" value="NZ_CP118109.1"/>
</dbReference>
<dbReference type="PANTHER" id="PTHR34934">
    <property type="entry name" value="FLAVIN-DEPENDENT THYMIDYLATE SYNTHASE"/>
    <property type="match status" value="1"/>
</dbReference>
<dbReference type="Pfam" id="PF02511">
    <property type="entry name" value="Thy1"/>
    <property type="match status" value="2"/>
</dbReference>
<accession>A0ABY7XHP6</accession>
<evidence type="ECO:0000313" key="1">
    <source>
        <dbReference type="EMBL" id="WDI05229.1"/>
    </source>
</evidence>
<dbReference type="CDD" id="cd20175">
    <property type="entry name" value="ThyX"/>
    <property type="match status" value="2"/>
</dbReference>
<keyword evidence="2" id="KW-1185">Reference proteome</keyword>
<dbReference type="EMBL" id="CP118109">
    <property type="protein sequence ID" value="WDI05229.1"/>
    <property type="molecule type" value="Genomic_DNA"/>
</dbReference>
<dbReference type="GO" id="GO:0050797">
    <property type="term" value="F:thymidylate synthase (FAD) activity"/>
    <property type="evidence" value="ECO:0007669"/>
    <property type="project" value="UniProtKB-EC"/>
</dbReference>
<dbReference type="InterPro" id="IPR003669">
    <property type="entry name" value="Thymidylate_synthase_ThyX"/>
</dbReference>
<keyword evidence="1" id="KW-0808">Transferase</keyword>
<dbReference type="Gene3D" id="3.30.1360.170">
    <property type="match status" value="2"/>
</dbReference>
<evidence type="ECO:0000313" key="2">
    <source>
        <dbReference type="Proteomes" id="UP001221519"/>
    </source>
</evidence>
<dbReference type="EC" id="2.1.1.148" evidence="1"/>
<dbReference type="SUPFAM" id="SSF69796">
    <property type="entry name" value="Thymidylate synthase-complementing protein Thy1"/>
    <property type="match status" value="2"/>
</dbReference>
<dbReference type="InterPro" id="IPR036098">
    <property type="entry name" value="Thymidylate_synthase_ThyX_sf"/>
</dbReference>
<proteinExistence type="predicted"/>